<gene>
    <name evidence="7" type="ORF">HAQ05_12240</name>
</gene>
<dbReference type="Pfam" id="PF01070">
    <property type="entry name" value="FMN_dh"/>
    <property type="match status" value="1"/>
</dbReference>
<dbReference type="InterPro" id="IPR012133">
    <property type="entry name" value="Alpha-hydoxy_acid_DH_FMN"/>
</dbReference>
<protein>
    <submittedName>
        <fullName evidence="7">Alpha-hydroxy-acid oxidizing protein</fullName>
    </submittedName>
</protein>
<evidence type="ECO:0000256" key="5">
    <source>
        <dbReference type="ARBA" id="ARBA00024042"/>
    </source>
</evidence>
<evidence type="ECO:0000256" key="4">
    <source>
        <dbReference type="ARBA" id="ARBA00023002"/>
    </source>
</evidence>
<evidence type="ECO:0000256" key="3">
    <source>
        <dbReference type="ARBA" id="ARBA00022643"/>
    </source>
</evidence>
<keyword evidence="8" id="KW-1185">Reference proteome</keyword>
<comment type="caution">
    <text evidence="7">The sequence shown here is derived from an EMBL/GenBank/DDBJ whole genome shotgun (WGS) entry which is preliminary data.</text>
</comment>
<dbReference type="PROSITE" id="PS51349">
    <property type="entry name" value="FMN_HYDROXY_ACID_DH_2"/>
    <property type="match status" value="1"/>
</dbReference>
<evidence type="ECO:0000313" key="7">
    <source>
        <dbReference type="EMBL" id="MBD1599468.1"/>
    </source>
</evidence>
<dbReference type="CDD" id="cd02809">
    <property type="entry name" value="alpha_hydroxyacid_oxid_FMN"/>
    <property type="match status" value="1"/>
</dbReference>
<dbReference type="RefSeq" id="WP_190420856.1">
    <property type="nucleotide sequence ID" value="NZ_JAAOCA010000013.1"/>
</dbReference>
<organism evidence="7 8">
    <name type="scientific">Pseudomonas typographi</name>
    <dbReference type="NCBI Taxonomy" id="2715964"/>
    <lineage>
        <taxon>Bacteria</taxon>
        <taxon>Pseudomonadati</taxon>
        <taxon>Pseudomonadota</taxon>
        <taxon>Gammaproteobacteria</taxon>
        <taxon>Pseudomonadales</taxon>
        <taxon>Pseudomonadaceae</taxon>
        <taxon>Pseudomonas</taxon>
    </lineage>
</organism>
<keyword evidence="3" id="KW-0288">FMN</keyword>
<accession>A0ABR7Z247</accession>
<dbReference type="SUPFAM" id="SSF51395">
    <property type="entry name" value="FMN-linked oxidoreductases"/>
    <property type="match status" value="1"/>
</dbReference>
<keyword evidence="2" id="KW-0285">Flavoprotein</keyword>
<dbReference type="EMBL" id="JAAOCA010000013">
    <property type="protein sequence ID" value="MBD1599468.1"/>
    <property type="molecule type" value="Genomic_DNA"/>
</dbReference>
<comment type="cofactor">
    <cofactor evidence="1">
        <name>FMN</name>
        <dbReference type="ChEBI" id="CHEBI:58210"/>
    </cofactor>
</comment>
<dbReference type="PANTHER" id="PTHR10578">
    <property type="entry name" value="S -2-HYDROXY-ACID OXIDASE-RELATED"/>
    <property type="match status" value="1"/>
</dbReference>
<reference evidence="7 8" key="1">
    <citation type="journal article" date="2020" name="Insects">
        <title>Bacteria Belonging to Pseudomonas typographi sp. nov. from the Bark Beetle Ips typographus Have Genomic Potential to Aid in the Host Ecology.</title>
        <authorList>
            <person name="Peral-Aranega E."/>
            <person name="Saati-Santamaria Z."/>
            <person name="Kolarik M."/>
            <person name="Rivas R."/>
            <person name="Garcia-Fraile P."/>
        </authorList>
    </citation>
    <scope>NUCLEOTIDE SEQUENCE [LARGE SCALE GENOMIC DNA]</scope>
    <source>
        <strain evidence="7 8">CA3A</strain>
    </source>
</reference>
<sequence>MSKLQWAQNIDDLRTLAKRRLPRGLFEFVARGSEDEVGLQHNRSVLDSIKIKPRALVDVSQRSTATTLLGRAQGLPLIVGPTGAAGMLWYRGEAELARSAADAGVPYVLAMSSITPMEQVREACNGALWFQLYLSPETATSDQMIDRARAAGYDALVLTVDTVVSPNREYNSHNGFSVPMRLNRRNVLDFACHPGWLCAVIARYLAAGSMPRFENYPQAMRHSVAGRQKQRWAPVKRDESADWRAVAHIRKRWTGPLIIKGIGCVEDALAAVVAGADAVILSNHGARNLDSACSPTQLLPAVIASVAGRCPVWVDSGFARGSDVFKALALGAEAVLLGRAPLYGLAAAGYAGSARCLQFLREELDRCMAYAGVSDLADIGLDNLQDTGLVLPVIPVRSHPNPPQNLA</sequence>
<dbReference type="InterPro" id="IPR037396">
    <property type="entry name" value="FMN_HAD"/>
</dbReference>
<keyword evidence="4" id="KW-0560">Oxidoreductase</keyword>
<dbReference type="PIRSF" id="PIRSF000138">
    <property type="entry name" value="Al-hdrx_acd_dh"/>
    <property type="match status" value="1"/>
</dbReference>
<proteinExistence type="inferred from homology"/>
<dbReference type="Gene3D" id="3.20.20.70">
    <property type="entry name" value="Aldolase class I"/>
    <property type="match status" value="1"/>
</dbReference>
<evidence type="ECO:0000256" key="2">
    <source>
        <dbReference type="ARBA" id="ARBA00022630"/>
    </source>
</evidence>
<feature type="domain" description="FMN hydroxy acid dehydrogenase" evidence="6">
    <location>
        <begin position="2"/>
        <end position="389"/>
    </location>
</feature>
<evidence type="ECO:0000259" key="6">
    <source>
        <dbReference type="PROSITE" id="PS51349"/>
    </source>
</evidence>
<dbReference type="PANTHER" id="PTHR10578:SF107">
    <property type="entry name" value="2-HYDROXYACID OXIDASE 1"/>
    <property type="match status" value="1"/>
</dbReference>
<dbReference type="Proteomes" id="UP000805841">
    <property type="component" value="Unassembled WGS sequence"/>
</dbReference>
<evidence type="ECO:0000313" key="8">
    <source>
        <dbReference type="Proteomes" id="UP000805841"/>
    </source>
</evidence>
<dbReference type="InterPro" id="IPR013785">
    <property type="entry name" value="Aldolase_TIM"/>
</dbReference>
<evidence type="ECO:0000256" key="1">
    <source>
        <dbReference type="ARBA" id="ARBA00001917"/>
    </source>
</evidence>
<dbReference type="InterPro" id="IPR000262">
    <property type="entry name" value="FMN-dep_DH"/>
</dbReference>
<name>A0ABR7Z247_9PSED</name>
<comment type="similarity">
    <text evidence="5">Belongs to the FMN-dependent alpha-hydroxy acid dehydrogenase family.</text>
</comment>